<comment type="caution">
    <text evidence="3">The sequence shown here is derived from an EMBL/GenBank/DDBJ whole genome shotgun (WGS) entry which is preliminary data.</text>
</comment>
<dbReference type="Proteomes" id="UP000075670">
    <property type="component" value="Unassembled WGS sequence"/>
</dbReference>
<evidence type="ECO:0000259" key="2">
    <source>
        <dbReference type="PROSITE" id="PS50093"/>
    </source>
</evidence>
<evidence type="ECO:0000313" key="3">
    <source>
        <dbReference type="EMBL" id="KYH30749.1"/>
    </source>
</evidence>
<gene>
    <name evidence="3" type="ORF">MOMUL_28930</name>
</gene>
<dbReference type="InterPro" id="IPR022409">
    <property type="entry name" value="PKD/Chitinase_dom"/>
</dbReference>
<dbReference type="EMBL" id="LTBC01000021">
    <property type="protein sequence ID" value="KYH30749.1"/>
    <property type="molecule type" value="Genomic_DNA"/>
</dbReference>
<evidence type="ECO:0000313" key="4">
    <source>
        <dbReference type="Proteomes" id="UP000075670"/>
    </source>
</evidence>
<dbReference type="Pfam" id="PF18911">
    <property type="entry name" value="PKD_4"/>
    <property type="match status" value="1"/>
</dbReference>
<dbReference type="PROSITE" id="PS50093">
    <property type="entry name" value="PKD"/>
    <property type="match status" value="1"/>
</dbReference>
<dbReference type="SUPFAM" id="SSF49299">
    <property type="entry name" value="PKD domain"/>
    <property type="match status" value="5"/>
</dbReference>
<dbReference type="InterPro" id="IPR035986">
    <property type="entry name" value="PKD_dom_sf"/>
</dbReference>
<dbReference type="Gene3D" id="2.60.40.10">
    <property type="entry name" value="Immunoglobulins"/>
    <property type="match status" value="5"/>
</dbReference>
<proteinExistence type="predicted"/>
<sequence length="1187" mass="133006">MEPEADFTVSNPNPEENESVTLRDASEHPGEDNGERIVSWEWDIQGIGQKSGRTVSASWPVAGTYKITLTVTDQDGDSDSKTKSVVVAAAPPVANISVNPKRILAGREVTISGDGSVAGGSRTIQWDRNEWQILRPDGTVKWSGVQRYPKNDPPPNQMFNSPGTWKVRLRVTDSGGNKSEWAEETVEVLPDQPPEADFWVSTGAVRNTVDNFSLTVYDQSQLPMPDAFEDRISRRTWTLIYDKNNNRVFGDGGDETITAADTTKSARIIQGSNNDPNPELVFYQTGRYKLTLTVQEEWYGWGRWNPGLQADTNSKPSNECVINVQNLPPYVGIGASRPEPKADILFVLGQIDNKRDYLNAFNANLPGFLGKLAEYGIDAKAYQNDAMSTGSVTRVDQSDYYIYLIGDPVNPLYKVYVQRNGGGFHVERRDQSGNYVTALRTVSYGGNDIDLHASGHGYSYGVTVDNNGQIVTNFSCGHDNSYRTIWVDANGVIHVKYYVADDQGYTSTQTWDYYDGKVELIKTNTDGRTPYRTLTQVDADTVQVYGTHSGTWELTYTLNYPPTLAKLQEVALGTPWRFGVTRFVVLINNATFQDYAQRAQFVNYMKNNNAGLIAEAGSSNYSQCAQIVNEIGRDIVFTINDAASDLNEIASYIIDYIGQKDMLANVVLVNQRFVTMSFENDREADAIVGRTWYYEHDPNHLMGYDLSNSLGLNTDVHQKTFAQPLNSFAKPGTYTVKFRVQDQPPNSPYWNDPDAGRKWSQWAEMKVHVHRKPVASFIVTPSNPVIGQQLVYQDLSYDPDLQSTDPEGKKGIRAWQWQYRVNGGEWITSAEPPAYFTDPGNIEVRLRVQDFLGAWSDWTVRSITVQNRKPVAYFQAWPNPAGRTEEVKLLDDSYDPDGDDITAWEWTIQGIGTRTSRNVTGISWANPGTYQVALRVRDQHGLWSDPYTGQMVVENRLPNRPPVAAISFNPNPGYTGETLTALGTGSFDPDTGDYIKACLWRYKPPNGGWTGPISQYRGEAGFLRLGVVPKDDQTGTWTFELTVIDSHDAMATKTATVRVEPGFAVRVDGVIPQPTERGRNMIVRSSAYRPSDGQKVAIDAMKVIIPTGNLPAGWQPFEAWMTYNPSLGAWEYTYLIPEKEQEGRWPDDGWYTVKVIGYRNGIAKEAYYNFEVRGHILKRLIIQTESW</sequence>
<dbReference type="CDD" id="cd00146">
    <property type="entry name" value="PKD"/>
    <property type="match status" value="1"/>
</dbReference>
<feature type="compositionally biased region" description="Basic and acidic residues" evidence="1">
    <location>
        <begin position="24"/>
        <end position="35"/>
    </location>
</feature>
<dbReference type="PATRIC" id="fig|1122241.3.peg.3080"/>
<feature type="region of interest" description="Disordered" evidence="1">
    <location>
        <begin position="1"/>
        <end position="35"/>
    </location>
</feature>
<dbReference type="InterPro" id="IPR000601">
    <property type="entry name" value="PKD_dom"/>
</dbReference>
<dbReference type="SMART" id="SM00089">
    <property type="entry name" value="PKD"/>
    <property type="match status" value="4"/>
</dbReference>
<organism evidence="3 4">
    <name type="scientific">Moorella mulderi DSM 14980</name>
    <dbReference type="NCBI Taxonomy" id="1122241"/>
    <lineage>
        <taxon>Bacteria</taxon>
        <taxon>Bacillati</taxon>
        <taxon>Bacillota</taxon>
        <taxon>Clostridia</taxon>
        <taxon>Neomoorellales</taxon>
        <taxon>Neomoorellaceae</taxon>
        <taxon>Neomoorella</taxon>
    </lineage>
</organism>
<evidence type="ECO:0000256" key="1">
    <source>
        <dbReference type="SAM" id="MobiDB-lite"/>
    </source>
</evidence>
<reference evidence="3 4" key="1">
    <citation type="submission" date="2016-02" db="EMBL/GenBank/DDBJ databases">
        <title>Genome sequence of Moorella mulderi DSM 14980.</title>
        <authorList>
            <person name="Poehlein A."/>
            <person name="Daniel R."/>
        </authorList>
    </citation>
    <scope>NUCLEOTIDE SEQUENCE [LARGE SCALE GENOMIC DNA]</scope>
    <source>
        <strain evidence="3 4">DSM 14980</strain>
    </source>
</reference>
<accession>A0A151ASY1</accession>
<dbReference type="InterPro" id="IPR013783">
    <property type="entry name" value="Ig-like_fold"/>
</dbReference>
<protein>
    <submittedName>
        <fullName evidence="3">PKD domain protein</fullName>
    </submittedName>
</protein>
<dbReference type="AlphaFoldDB" id="A0A151ASY1"/>
<name>A0A151ASY1_9FIRM</name>
<feature type="domain" description="PKD" evidence="2">
    <location>
        <begin position="30"/>
        <end position="87"/>
    </location>
</feature>
<keyword evidence="4" id="KW-1185">Reference proteome</keyword>